<dbReference type="RefSeq" id="WP_065308543.1">
    <property type="nucleotide sequence ID" value="NZ_LOCQ01000056.1"/>
</dbReference>
<dbReference type="AlphaFoldDB" id="A0A1A7BYV8"/>
<dbReference type="Proteomes" id="UP000092713">
    <property type="component" value="Unassembled WGS sequence"/>
</dbReference>
<dbReference type="PATRIC" id="fig|1747903.4.peg.2387"/>
<sequence length="84" mass="9231">MCAKKFVPYANESDVLNLGSLAIENRLDRVSLSGDIDLTLDQAGLALAKQLQKLLADVVAELEKRDLPKQLPPPEVTSVRNPFE</sequence>
<keyword evidence="2" id="KW-1185">Reference proteome</keyword>
<dbReference type="EMBL" id="LOCQ01000056">
    <property type="protein sequence ID" value="OBV38826.1"/>
    <property type="molecule type" value="Genomic_DNA"/>
</dbReference>
<protein>
    <submittedName>
        <fullName evidence="1">Uncharacterized protein</fullName>
    </submittedName>
</protein>
<comment type="caution">
    <text evidence="1">The sequence shown here is derived from an EMBL/GenBank/DDBJ whole genome shotgun (WGS) entry which is preliminary data.</text>
</comment>
<accession>A0A1A7BYV8</accession>
<gene>
    <name evidence="1" type="ORF">ASR47_1007142</name>
</gene>
<name>A0A1A7BYV8_9BURK</name>
<reference evidence="1 2" key="1">
    <citation type="submission" date="2016-04" db="EMBL/GenBank/DDBJ databases">
        <title>Draft genome sequence of Janthinobacterium psychrotolerans sp. nov., isolated from freshwater sediments in Denmark.</title>
        <authorList>
            <person name="Gong X."/>
            <person name="Skrivergaard S."/>
            <person name="Korsgaard B.S."/>
            <person name="Schreiber L."/>
            <person name="Marshall I.P."/>
            <person name="Finster K."/>
            <person name="Schramm A."/>
        </authorList>
    </citation>
    <scope>NUCLEOTIDE SEQUENCE [LARGE SCALE GENOMIC DNA]</scope>
    <source>
        <strain evidence="1 2">S3-2</strain>
    </source>
</reference>
<proteinExistence type="predicted"/>
<organism evidence="1 2">
    <name type="scientific">Janthinobacterium psychrotolerans</name>
    <dbReference type="NCBI Taxonomy" id="1747903"/>
    <lineage>
        <taxon>Bacteria</taxon>
        <taxon>Pseudomonadati</taxon>
        <taxon>Pseudomonadota</taxon>
        <taxon>Betaproteobacteria</taxon>
        <taxon>Burkholderiales</taxon>
        <taxon>Oxalobacteraceae</taxon>
        <taxon>Janthinobacterium</taxon>
    </lineage>
</organism>
<dbReference type="STRING" id="1747903.ASR47_1007142"/>
<evidence type="ECO:0000313" key="2">
    <source>
        <dbReference type="Proteomes" id="UP000092713"/>
    </source>
</evidence>
<dbReference type="OrthoDB" id="5625257at2"/>
<evidence type="ECO:0000313" key="1">
    <source>
        <dbReference type="EMBL" id="OBV38826.1"/>
    </source>
</evidence>